<keyword evidence="2" id="KW-1185">Reference proteome</keyword>
<accession>A0A9X3CIZ5</accession>
<dbReference type="EMBL" id="JAKRRX010000385">
    <property type="protein sequence ID" value="MCW8336738.1"/>
    <property type="molecule type" value="Genomic_DNA"/>
</dbReference>
<proteinExistence type="predicted"/>
<dbReference type="Proteomes" id="UP001155586">
    <property type="component" value="Unassembled WGS sequence"/>
</dbReference>
<comment type="caution">
    <text evidence="1">The sequence shown here is derived from an EMBL/GenBank/DDBJ whole genome shotgun (WGS) entry which is preliminary data.</text>
</comment>
<evidence type="ECO:0000313" key="1">
    <source>
        <dbReference type="EMBL" id="MCW8336738.1"/>
    </source>
</evidence>
<evidence type="ECO:0000313" key="2">
    <source>
        <dbReference type="Proteomes" id="UP001155586"/>
    </source>
</evidence>
<gene>
    <name evidence="1" type="ORF">MD483_23330</name>
</gene>
<organism evidence="1 2">
    <name type="scientific">Vibrio paucivorans</name>
    <dbReference type="NCBI Taxonomy" id="2829489"/>
    <lineage>
        <taxon>Bacteria</taxon>
        <taxon>Pseudomonadati</taxon>
        <taxon>Pseudomonadota</taxon>
        <taxon>Gammaproteobacteria</taxon>
        <taxon>Vibrionales</taxon>
        <taxon>Vibrionaceae</taxon>
        <taxon>Vibrio</taxon>
    </lineage>
</organism>
<dbReference type="AlphaFoldDB" id="A0A9X3CIZ5"/>
<reference evidence="1" key="1">
    <citation type="submission" date="2022-02" db="EMBL/GenBank/DDBJ databases">
        <title>Vibrio sp. nov., a new bacterium isolated from Bohai sea, China.</title>
        <authorList>
            <person name="Yuan Y."/>
        </authorList>
    </citation>
    <scope>NUCLEOTIDE SEQUENCE</scope>
    <source>
        <strain evidence="1">DBSS07</strain>
    </source>
</reference>
<dbReference type="InterPro" id="IPR038604">
    <property type="entry name" value="HopJ_sf"/>
</dbReference>
<name>A0A9X3CIZ5_9VIBR</name>
<dbReference type="Pfam" id="PF08888">
    <property type="entry name" value="HopJ"/>
    <property type="match status" value="1"/>
</dbReference>
<dbReference type="RefSeq" id="WP_265689786.1">
    <property type="nucleotide sequence ID" value="NZ_JAKRRX010000385.1"/>
</dbReference>
<protein>
    <submittedName>
        <fullName evidence="1">HopJ type III effector protein</fullName>
    </submittedName>
</protein>
<dbReference type="Gene3D" id="3.20.160.10">
    <property type="entry name" value="vpa0580 domain like"/>
    <property type="match status" value="1"/>
</dbReference>
<sequence>MELKAFIEKLNVAPETVQFEDSMAVIEQNFEFTPTRFENGETVNEANQNNGSCKIFAFAELQGLSEQQALACFGHFYREDVLQHPDNTDHQNIRNFMKTGWGGVKFDSAALAPKY</sequence>
<dbReference type="InterPro" id="IPR014984">
    <property type="entry name" value="HopJ"/>
</dbReference>